<dbReference type="EMBL" id="LJSN01000001">
    <property type="protein sequence ID" value="PNE43466.1"/>
    <property type="molecule type" value="Genomic_DNA"/>
</dbReference>
<sequence>MLIPAPHVHWRRCAGGGTAVLDLGSWQCHMFHGNGARVWDAITLRGDLSGLAEEIAIPAGADVASVRESIDAYAESLCAMGLLVDPAVPRRRRWWWFR</sequence>
<keyword evidence="2" id="KW-1185">Reference proteome</keyword>
<dbReference type="RefSeq" id="WP_102922379.1">
    <property type="nucleotide sequence ID" value="NZ_LJSN01000001.1"/>
</dbReference>
<reference evidence="2" key="1">
    <citation type="submission" date="2015-09" db="EMBL/GenBank/DDBJ databases">
        <authorList>
            <person name="Graham D.E."/>
            <person name="Mahan K.M."/>
            <person name="Klingeman D.M."/>
            <person name="Fida T."/>
            <person name="Giannone R.J."/>
            <person name="Hettich R.L."/>
            <person name="Parry R.J."/>
            <person name="Spain J.C."/>
        </authorList>
    </citation>
    <scope>NUCLEOTIDE SEQUENCE [LARGE SCALE GENOMIC DNA]</scope>
    <source>
        <strain evidence="2">JCM 4701</strain>
    </source>
</reference>
<name>A0A2N8PR03_STRNR</name>
<protein>
    <submittedName>
        <fullName evidence="1">Uncharacterized protein</fullName>
    </submittedName>
</protein>
<proteinExistence type="predicted"/>
<accession>A0A2N8PR03</accession>
<comment type="caution">
    <text evidence="1">The sequence shown here is derived from an EMBL/GenBank/DDBJ whole genome shotgun (WGS) entry which is preliminary data.</text>
</comment>
<evidence type="ECO:0000313" key="2">
    <source>
        <dbReference type="Proteomes" id="UP000236047"/>
    </source>
</evidence>
<organism evidence="1 2">
    <name type="scientific">Streptomyces noursei</name>
    <name type="common">Streptomyces albulus</name>
    <dbReference type="NCBI Taxonomy" id="1971"/>
    <lineage>
        <taxon>Bacteria</taxon>
        <taxon>Bacillati</taxon>
        <taxon>Actinomycetota</taxon>
        <taxon>Actinomycetes</taxon>
        <taxon>Kitasatosporales</taxon>
        <taxon>Streptomycetaceae</taxon>
        <taxon>Streptomyces</taxon>
    </lineage>
</organism>
<evidence type="ECO:0000313" key="1">
    <source>
        <dbReference type="EMBL" id="PNE43466.1"/>
    </source>
</evidence>
<gene>
    <name evidence="1" type="ORF">AOB60_00640</name>
</gene>
<dbReference type="AlphaFoldDB" id="A0A2N8PR03"/>
<dbReference type="Proteomes" id="UP000236047">
    <property type="component" value="Unassembled WGS sequence"/>
</dbReference>